<proteinExistence type="predicted"/>
<comment type="caution">
    <text evidence="1">The sequence shown here is derived from an EMBL/GenBank/DDBJ whole genome shotgun (WGS) entry which is preliminary data.</text>
</comment>
<name>A0A2T9YMP5_9FUNG</name>
<evidence type="ECO:0000313" key="1">
    <source>
        <dbReference type="EMBL" id="PVU93579.1"/>
    </source>
</evidence>
<gene>
    <name evidence="1" type="ORF">BB561_003154</name>
</gene>
<dbReference type="AlphaFoldDB" id="A0A2T9YMP5"/>
<accession>A0A2T9YMP5</accession>
<reference evidence="1 2" key="1">
    <citation type="journal article" date="2018" name="MBio">
        <title>Comparative Genomics Reveals the Core Gene Toolbox for the Fungus-Insect Symbiosis.</title>
        <authorList>
            <person name="Wang Y."/>
            <person name="Stata M."/>
            <person name="Wang W."/>
            <person name="Stajich J.E."/>
            <person name="White M.M."/>
            <person name="Moncalvo J.M."/>
        </authorList>
    </citation>
    <scope>NUCLEOTIDE SEQUENCE [LARGE SCALE GENOMIC DNA]</scope>
    <source>
        <strain evidence="1 2">SWE-8-4</strain>
    </source>
</reference>
<dbReference type="OrthoDB" id="5591505at2759"/>
<evidence type="ECO:0008006" key="3">
    <source>
        <dbReference type="Google" id="ProtNLM"/>
    </source>
</evidence>
<organism evidence="1 2">
    <name type="scientific">Smittium simulii</name>
    <dbReference type="NCBI Taxonomy" id="133385"/>
    <lineage>
        <taxon>Eukaryota</taxon>
        <taxon>Fungi</taxon>
        <taxon>Fungi incertae sedis</taxon>
        <taxon>Zoopagomycota</taxon>
        <taxon>Kickxellomycotina</taxon>
        <taxon>Harpellomycetes</taxon>
        <taxon>Harpellales</taxon>
        <taxon>Legeriomycetaceae</taxon>
        <taxon>Smittium</taxon>
    </lineage>
</organism>
<sequence>MENLNNAIINLLNRSLSGDRESAVTALVYGMLSEAKKDYLHGYLIESVRHINGGVADVAVEVTLDERKILVIECKINSKSFKKGKIQLSNHMTNGYPVGILICGEITEVYSLDLEDDNAIPILIDTYTNHSQLHELIEYIRNL</sequence>
<dbReference type="EMBL" id="MBFR01000123">
    <property type="protein sequence ID" value="PVU93579.1"/>
    <property type="molecule type" value="Genomic_DNA"/>
</dbReference>
<protein>
    <recommendedName>
        <fullName evidence="3">Restriction endonuclease type IV Mrr domain-containing protein</fullName>
    </recommendedName>
</protein>
<keyword evidence="2" id="KW-1185">Reference proteome</keyword>
<evidence type="ECO:0000313" key="2">
    <source>
        <dbReference type="Proteomes" id="UP000245383"/>
    </source>
</evidence>
<dbReference type="Proteomes" id="UP000245383">
    <property type="component" value="Unassembled WGS sequence"/>
</dbReference>